<name>A0A644ZZA2_9ZZZZ</name>
<dbReference type="EMBL" id="VSSQ01011219">
    <property type="protein sequence ID" value="MPM46295.1"/>
    <property type="molecule type" value="Genomic_DNA"/>
</dbReference>
<protein>
    <submittedName>
        <fullName evidence="2">Uncharacterized protein</fullName>
    </submittedName>
</protein>
<comment type="caution">
    <text evidence="2">The sequence shown here is derived from an EMBL/GenBank/DDBJ whole genome shotgun (WGS) entry which is preliminary data.</text>
</comment>
<feature type="transmembrane region" description="Helical" evidence="1">
    <location>
        <begin position="43"/>
        <end position="67"/>
    </location>
</feature>
<feature type="transmembrane region" description="Helical" evidence="1">
    <location>
        <begin position="7"/>
        <end position="31"/>
    </location>
</feature>
<reference evidence="2" key="1">
    <citation type="submission" date="2019-08" db="EMBL/GenBank/DDBJ databases">
        <authorList>
            <person name="Kucharzyk K."/>
            <person name="Murdoch R.W."/>
            <person name="Higgins S."/>
            <person name="Loffler F."/>
        </authorList>
    </citation>
    <scope>NUCLEOTIDE SEQUENCE</scope>
</reference>
<feature type="transmembrane region" description="Helical" evidence="1">
    <location>
        <begin position="79"/>
        <end position="103"/>
    </location>
</feature>
<keyword evidence="1" id="KW-0812">Transmembrane</keyword>
<dbReference type="AlphaFoldDB" id="A0A644ZZA2"/>
<feature type="transmembrane region" description="Helical" evidence="1">
    <location>
        <begin position="136"/>
        <end position="157"/>
    </location>
</feature>
<sequence length="166" mass="18466">MRKQDVTYTLINIVLAHLLISVFAGLAFGVTHPLSSLYSEGSPYLFVLVSLLMMIPVYAGAGYLFILGKNSLRQMDKSLGEACLYFALGMLAIYALCLILVHYKVISNAWVYYVILNYPNALIFNNITLKVDGQNLIFALTALTGALGFYAGGMIRYKYEKVKVKE</sequence>
<evidence type="ECO:0000313" key="2">
    <source>
        <dbReference type="EMBL" id="MPM46295.1"/>
    </source>
</evidence>
<feature type="transmembrane region" description="Helical" evidence="1">
    <location>
        <begin position="109"/>
        <end position="129"/>
    </location>
</feature>
<keyword evidence="1" id="KW-1133">Transmembrane helix</keyword>
<organism evidence="2">
    <name type="scientific">bioreactor metagenome</name>
    <dbReference type="NCBI Taxonomy" id="1076179"/>
    <lineage>
        <taxon>unclassified sequences</taxon>
        <taxon>metagenomes</taxon>
        <taxon>ecological metagenomes</taxon>
    </lineage>
</organism>
<keyword evidence="1" id="KW-0472">Membrane</keyword>
<evidence type="ECO:0000256" key="1">
    <source>
        <dbReference type="SAM" id="Phobius"/>
    </source>
</evidence>
<gene>
    <name evidence="2" type="ORF">SDC9_92993</name>
</gene>
<accession>A0A644ZZA2</accession>
<proteinExistence type="predicted"/>